<feature type="compositionally biased region" description="Basic and acidic residues" evidence="1">
    <location>
        <begin position="262"/>
        <end position="273"/>
    </location>
</feature>
<dbReference type="EMBL" id="JACGCI010000028">
    <property type="protein sequence ID" value="KAF6755772.1"/>
    <property type="molecule type" value="Genomic_DNA"/>
</dbReference>
<proteinExistence type="predicted"/>
<organism evidence="3 4">
    <name type="scientific">Ephemerocybe angulata</name>
    <dbReference type="NCBI Taxonomy" id="980116"/>
    <lineage>
        <taxon>Eukaryota</taxon>
        <taxon>Fungi</taxon>
        <taxon>Dikarya</taxon>
        <taxon>Basidiomycota</taxon>
        <taxon>Agaricomycotina</taxon>
        <taxon>Agaricomycetes</taxon>
        <taxon>Agaricomycetidae</taxon>
        <taxon>Agaricales</taxon>
        <taxon>Agaricineae</taxon>
        <taxon>Psathyrellaceae</taxon>
        <taxon>Ephemerocybe</taxon>
    </lineage>
</organism>
<comment type="caution">
    <text evidence="3">The sequence shown here is derived from an EMBL/GenBank/DDBJ whole genome shotgun (WGS) entry which is preliminary data.</text>
</comment>
<evidence type="ECO:0000313" key="4">
    <source>
        <dbReference type="Proteomes" id="UP000521943"/>
    </source>
</evidence>
<accession>A0A8H6I0N6</accession>
<feature type="compositionally biased region" description="Polar residues" evidence="1">
    <location>
        <begin position="1"/>
        <end position="11"/>
    </location>
</feature>
<gene>
    <name evidence="3" type="ORF">DFP72DRAFT_895172</name>
</gene>
<keyword evidence="2" id="KW-1133">Transmembrane helix</keyword>
<feature type="compositionally biased region" description="Basic and acidic residues" evidence="1">
    <location>
        <begin position="30"/>
        <end position="43"/>
    </location>
</feature>
<feature type="transmembrane region" description="Helical" evidence="2">
    <location>
        <begin position="139"/>
        <end position="159"/>
    </location>
</feature>
<protein>
    <submittedName>
        <fullName evidence="3">Uncharacterized protein</fullName>
    </submittedName>
</protein>
<evidence type="ECO:0000256" key="1">
    <source>
        <dbReference type="SAM" id="MobiDB-lite"/>
    </source>
</evidence>
<keyword evidence="4" id="KW-1185">Reference proteome</keyword>
<name>A0A8H6I0N6_9AGAR</name>
<keyword evidence="2" id="KW-0472">Membrane</keyword>
<feature type="transmembrane region" description="Helical" evidence="2">
    <location>
        <begin position="99"/>
        <end position="119"/>
    </location>
</feature>
<dbReference type="OrthoDB" id="2596855at2759"/>
<sequence>MSSPKTKSPLSSRMRALPPSYDRNQSQARAEGRSRDNAPRADSLDALFYAGPAPRTPERNPHSASQRSPSSTGSIDKSEIAKSSASTLKPIFHGMQIPTLLACFVQVVVASVFVTAWILSANKISDMSKDGGKVPGGKGATIFLHIAFAFAISGQLFFIERRVYRLRAERYAHKHAGAMLPQFTKSQEGGTESIAYAPWNRAPLVTYAAALAQSGHATGGVDDHLIAIPPPPAYGNTRDSTLLLSGFSTEASRVQRPPSVHTNRERGLERGDDGNIGSSRESHLQESLARLERPRTGSR</sequence>
<feature type="compositionally biased region" description="Polar residues" evidence="1">
    <location>
        <begin position="62"/>
        <end position="80"/>
    </location>
</feature>
<feature type="region of interest" description="Disordered" evidence="1">
    <location>
        <begin position="1"/>
        <end position="80"/>
    </location>
</feature>
<dbReference type="Proteomes" id="UP000521943">
    <property type="component" value="Unassembled WGS sequence"/>
</dbReference>
<evidence type="ECO:0000256" key="2">
    <source>
        <dbReference type="SAM" id="Phobius"/>
    </source>
</evidence>
<feature type="compositionally biased region" description="Basic and acidic residues" evidence="1">
    <location>
        <begin position="280"/>
        <end position="299"/>
    </location>
</feature>
<feature type="region of interest" description="Disordered" evidence="1">
    <location>
        <begin position="248"/>
        <end position="299"/>
    </location>
</feature>
<dbReference type="AlphaFoldDB" id="A0A8H6I0N6"/>
<evidence type="ECO:0000313" key="3">
    <source>
        <dbReference type="EMBL" id="KAF6755772.1"/>
    </source>
</evidence>
<keyword evidence="2" id="KW-0812">Transmembrane</keyword>
<reference evidence="3 4" key="1">
    <citation type="submission" date="2020-07" db="EMBL/GenBank/DDBJ databases">
        <title>Comparative genomics of pyrophilous fungi reveals a link between fire events and developmental genes.</title>
        <authorList>
            <consortium name="DOE Joint Genome Institute"/>
            <person name="Steindorff A.S."/>
            <person name="Carver A."/>
            <person name="Calhoun S."/>
            <person name="Stillman K."/>
            <person name="Liu H."/>
            <person name="Lipzen A."/>
            <person name="Pangilinan J."/>
            <person name="Labutti K."/>
            <person name="Bruns T.D."/>
            <person name="Grigoriev I.V."/>
        </authorList>
    </citation>
    <scope>NUCLEOTIDE SEQUENCE [LARGE SCALE GENOMIC DNA]</scope>
    <source>
        <strain evidence="3 4">CBS 144469</strain>
    </source>
</reference>